<organism evidence="2">
    <name type="scientific">Acidithiobacillus sulfuriphilus</name>
    <dbReference type="NCBI Taxonomy" id="1867749"/>
    <lineage>
        <taxon>Bacteria</taxon>
        <taxon>Pseudomonadati</taxon>
        <taxon>Pseudomonadota</taxon>
        <taxon>Acidithiobacillia</taxon>
        <taxon>Acidithiobacillales</taxon>
        <taxon>Acidithiobacillaceae</taxon>
        <taxon>Acidithiobacillus</taxon>
    </lineage>
</organism>
<keyword evidence="2" id="KW-0269">Exonuclease</keyword>
<gene>
    <name evidence="2" type="ORF">EC580_04645</name>
</gene>
<dbReference type="InterPro" id="IPR036397">
    <property type="entry name" value="RNaseH_sf"/>
</dbReference>
<keyword evidence="2" id="KW-0540">Nuclease</keyword>
<dbReference type="Gene3D" id="3.30.420.10">
    <property type="entry name" value="Ribonuclease H-like superfamily/Ribonuclease H"/>
    <property type="match status" value="1"/>
</dbReference>
<dbReference type="GO" id="GO:0006259">
    <property type="term" value="P:DNA metabolic process"/>
    <property type="evidence" value="ECO:0007669"/>
    <property type="project" value="UniProtKB-ARBA"/>
</dbReference>
<dbReference type="CDD" id="cd06127">
    <property type="entry name" value="DEDDh"/>
    <property type="match status" value="1"/>
</dbReference>
<dbReference type="GO" id="GO:0003676">
    <property type="term" value="F:nucleic acid binding"/>
    <property type="evidence" value="ECO:0007669"/>
    <property type="project" value="InterPro"/>
</dbReference>
<dbReference type="RefSeq" id="WP_123102653.1">
    <property type="nucleotide sequence ID" value="NZ_CP127527.1"/>
</dbReference>
<keyword evidence="2" id="KW-0378">Hydrolase</keyword>
<dbReference type="InterPro" id="IPR013520">
    <property type="entry name" value="Ribonucl_H"/>
</dbReference>
<dbReference type="EMBL" id="RIZI01000139">
    <property type="protein sequence ID" value="RNF66470.1"/>
    <property type="molecule type" value="Genomic_DNA"/>
</dbReference>
<reference evidence="2" key="1">
    <citation type="submission" date="2018-10" db="EMBL/GenBank/DDBJ databases">
        <title>Acidithiobacillus sulfuriphilus sp. nov.: an extremely acidophilic sulfur-oxidizing chemolithotroph isolated from a neutral pH environment.</title>
        <authorList>
            <person name="Falagan C."/>
            <person name="Moya-Beltran A."/>
            <person name="Quatrini R."/>
            <person name="Johnson D.B."/>
        </authorList>
    </citation>
    <scope>NUCLEOTIDE SEQUENCE [LARGE SCALE GENOMIC DNA]</scope>
    <source>
        <strain evidence="2">CJ-2</strain>
    </source>
</reference>
<evidence type="ECO:0000313" key="2">
    <source>
        <dbReference type="EMBL" id="RNF66470.1"/>
    </source>
</evidence>
<evidence type="ECO:0000259" key="1">
    <source>
        <dbReference type="SMART" id="SM00479"/>
    </source>
</evidence>
<accession>A0A3M8RJ61</accession>
<dbReference type="AlphaFoldDB" id="A0A3M8RJ61"/>
<dbReference type="InterPro" id="IPR012337">
    <property type="entry name" value="RNaseH-like_sf"/>
</dbReference>
<protein>
    <submittedName>
        <fullName evidence="2">3'-5' exonuclease</fullName>
    </submittedName>
</protein>
<dbReference type="OrthoDB" id="7822240at2"/>
<dbReference type="SMART" id="SM00479">
    <property type="entry name" value="EXOIII"/>
    <property type="match status" value="1"/>
</dbReference>
<sequence>MAIYIFDTETTGLKEPEVIEAAWLRVDPSPSQAKTADIVVQRYRPAKPVEFAAMAVHHILDEDLSECQPSSSFFLPDDVACIIGHNIDFDWGVAGKPDIRRIDTDAISRILWPEMTSYKLTALLYALTPADKRPAFRDRMRNAHNAGVDVWANWKLLLHIFNKRKDLQNWDKLWAFSEECRVPRVMPFGRHKGVPFSDIPDKDLRFILGYDDLDDYLRLAIETALGKSGPK</sequence>
<proteinExistence type="predicted"/>
<comment type="caution">
    <text evidence="2">The sequence shown here is derived from an EMBL/GenBank/DDBJ whole genome shotgun (WGS) entry which is preliminary data.</text>
</comment>
<feature type="domain" description="Exonuclease" evidence="1">
    <location>
        <begin position="2"/>
        <end position="166"/>
    </location>
</feature>
<name>A0A3M8RJ61_9PROT</name>
<dbReference type="GO" id="GO:0004527">
    <property type="term" value="F:exonuclease activity"/>
    <property type="evidence" value="ECO:0007669"/>
    <property type="project" value="UniProtKB-KW"/>
</dbReference>
<dbReference type="SUPFAM" id="SSF53098">
    <property type="entry name" value="Ribonuclease H-like"/>
    <property type="match status" value="1"/>
</dbReference>